<keyword evidence="4" id="KW-0406">Ion transport</keyword>
<name>A0ABW5CQ68_9HYPH</name>
<feature type="domain" description="Fe/B12 periplasmic-binding" evidence="8">
    <location>
        <begin position="44"/>
        <end position="303"/>
    </location>
</feature>
<sequence length="303" mass="33404">MKLPIFALMAAVLAVPVHPALSQETRTITDLVGEVEVPVDPQRIVVTDGDNILQPTVALGLVPVGASRNPITGDYAKVVAERLPEDLAYIGAPREPDYEEVLMLEPDLILMSNDELPDEDGMYSRFSDIAPTVLINQDQVLWKQALLDVANATGREAEARELLDRYEARLAEVRSVIGDRATTASVMRIRADHLRYMAQDSSYVWDILKELGFRAPDQQEKSSPSAFVRVSLEQIDVVDAPLIIVLEDQGAVGPGGMAEQIKQLPAFQSLSGEKIHLPTGEYLFGNILTAFEFLDLLEQHFEG</sequence>
<protein>
    <submittedName>
        <fullName evidence="9">ABC transporter substrate-binding protein</fullName>
    </submittedName>
</protein>
<dbReference type="Gene3D" id="3.40.50.1980">
    <property type="entry name" value="Nitrogenase molybdenum iron protein domain"/>
    <property type="match status" value="2"/>
</dbReference>
<dbReference type="PROSITE" id="PS50983">
    <property type="entry name" value="FE_B12_PBP"/>
    <property type="match status" value="1"/>
</dbReference>
<dbReference type="PANTHER" id="PTHR30532">
    <property type="entry name" value="IRON III DICITRATE-BINDING PERIPLASMIC PROTEIN"/>
    <property type="match status" value="1"/>
</dbReference>
<evidence type="ECO:0000313" key="9">
    <source>
        <dbReference type="EMBL" id="MFD2237958.1"/>
    </source>
</evidence>
<evidence type="ECO:0000256" key="5">
    <source>
        <dbReference type="ARBA" id="ARBA00022729"/>
    </source>
</evidence>
<evidence type="ECO:0000256" key="3">
    <source>
        <dbReference type="ARBA" id="ARBA00022448"/>
    </source>
</evidence>
<evidence type="ECO:0000313" key="10">
    <source>
        <dbReference type="Proteomes" id="UP001597371"/>
    </source>
</evidence>
<dbReference type="InterPro" id="IPR002491">
    <property type="entry name" value="ABC_transptr_periplasmic_BD"/>
</dbReference>
<dbReference type="RefSeq" id="WP_209739333.1">
    <property type="nucleotide sequence ID" value="NZ_CP072611.1"/>
</dbReference>
<evidence type="ECO:0000259" key="8">
    <source>
        <dbReference type="PROSITE" id="PS50983"/>
    </source>
</evidence>
<keyword evidence="10" id="KW-1185">Reference proteome</keyword>
<dbReference type="PANTHER" id="PTHR30532:SF1">
    <property type="entry name" value="IRON(3+)-HYDROXAMATE-BINDING PROTEIN FHUD"/>
    <property type="match status" value="1"/>
</dbReference>
<comment type="caution">
    <text evidence="9">The sequence shown here is derived from an EMBL/GenBank/DDBJ whole genome shotgun (WGS) entry which is preliminary data.</text>
</comment>
<evidence type="ECO:0000256" key="4">
    <source>
        <dbReference type="ARBA" id="ARBA00022496"/>
    </source>
</evidence>
<evidence type="ECO:0000256" key="2">
    <source>
        <dbReference type="ARBA" id="ARBA00008814"/>
    </source>
</evidence>
<keyword evidence="4" id="KW-0408">Iron</keyword>
<reference evidence="10" key="1">
    <citation type="journal article" date="2019" name="Int. J. Syst. Evol. Microbiol.">
        <title>The Global Catalogue of Microorganisms (GCM) 10K type strain sequencing project: providing services to taxonomists for standard genome sequencing and annotation.</title>
        <authorList>
            <consortium name="The Broad Institute Genomics Platform"/>
            <consortium name="The Broad Institute Genome Sequencing Center for Infectious Disease"/>
            <person name="Wu L."/>
            <person name="Ma J."/>
        </authorList>
    </citation>
    <scope>NUCLEOTIDE SEQUENCE [LARGE SCALE GENOMIC DNA]</scope>
    <source>
        <strain evidence="10">ZS-35-S2</strain>
    </source>
</reference>
<feature type="signal peptide" evidence="7">
    <location>
        <begin position="1"/>
        <end position="22"/>
    </location>
</feature>
<keyword evidence="5 7" id="KW-0732">Signal</keyword>
<organism evidence="9 10">
    <name type="scientific">Aureimonas populi</name>
    <dbReference type="NCBI Taxonomy" id="1701758"/>
    <lineage>
        <taxon>Bacteria</taxon>
        <taxon>Pseudomonadati</taxon>
        <taxon>Pseudomonadota</taxon>
        <taxon>Alphaproteobacteria</taxon>
        <taxon>Hyphomicrobiales</taxon>
        <taxon>Aurantimonadaceae</taxon>
        <taxon>Aureimonas</taxon>
    </lineage>
</organism>
<keyword evidence="4" id="KW-0410">Iron transport</keyword>
<feature type="coiled-coil region" evidence="6">
    <location>
        <begin position="149"/>
        <end position="176"/>
    </location>
</feature>
<gene>
    <name evidence="9" type="ORF">ACFSKQ_10860</name>
</gene>
<dbReference type="SUPFAM" id="SSF53807">
    <property type="entry name" value="Helical backbone' metal receptor"/>
    <property type="match status" value="1"/>
</dbReference>
<comment type="similarity">
    <text evidence="2">Belongs to the bacterial solute-binding protein 8 family.</text>
</comment>
<keyword evidence="6" id="KW-0175">Coiled coil</keyword>
<proteinExistence type="inferred from homology"/>
<dbReference type="InterPro" id="IPR051313">
    <property type="entry name" value="Bact_iron-sidero_bind"/>
</dbReference>
<dbReference type="Pfam" id="PF01497">
    <property type="entry name" value="Peripla_BP_2"/>
    <property type="match status" value="1"/>
</dbReference>
<comment type="subcellular location">
    <subcellularLocation>
        <location evidence="1">Cell envelope</location>
    </subcellularLocation>
</comment>
<dbReference type="Proteomes" id="UP001597371">
    <property type="component" value="Unassembled WGS sequence"/>
</dbReference>
<evidence type="ECO:0000256" key="6">
    <source>
        <dbReference type="SAM" id="Coils"/>
    </source>
</evidence>
<evidence type="ECO:0000256" key="7">
    <source>
        <dbReference type="SAM" id="SignalP"/>
    </source>
</evidence>
<dbReference type="EMBL" id="JBHUIJ010000013">
    <property type="protein sequence ID" value="MFD2237958.1"/>
    <property type="molecule type" value="Genomic_DNA"/>
</dbReference>
<evidence type="ECO:0000256" key="1">
    <source>
        <dbReference type="ARBA" id="ARBA00004196"/>
    </source>
</evidence>
<accession>A0ABW5CQ68</accession>
<keyword evidence="3" id="KW-0813">Transport</keyword>
<feature type="chain" id="PRO_5045890686" evidence="7">
    <location>
        <begin position="23"/>
        <end position="303"/>
    </location>
</feature>